<gene>
    <name evidence="1" type="ORF">IWW38_005608</name>
</gene>
<keyword evidence="2" id="KW-1185">Reference proteome</keyword>
<protein>
    <submittedName>
        <fullName evidence="1">Uncharacterized protein</fullName>
    </submittedName>
</protein>
<comment type="caution">
    <text evidence="1">The sequence shown here is derived from an EMBL/GenBank/DDBJ whole genome shotgun (WGS) entry which is preliminary data.</text>
</comment>
<accession>A0ACC1LU79</accession>
<organism evidence="1 2">
    <name type="scientific">Coemansia aciculifera</name>
    <dbReference type="NCBI Taxonomy" id="417176"/>
    <lineage>
        <taxon>Eukaryota</taxon>
        <taxon>Fungi</taxon>
        <taxon>Fungi incertae sedis</taxon>
        <taxon>Zoopagomycota</taxon>
        <taxon>Kickxellomycotina</taxon>
        <taxon>Kickxellomycetes</taxon>
        <taxon>Kickxellales</taxon>
        <taxon>Kickxellaceae</taxon>
        <taxon>Coemansia</taxon>
    </lineage>
</organism>
<feature type="non-terminal residue" evidence="1">
    <location>
        <position position="284"/>
    </location>
</feature>
<reference evidence="1" key="1">
    <citation type="submission" date="2022-07" db="EMBL/GenBank/DDBJ databases">
        <title>Phylogenomic reconstructions and comparative analyses of Kickxellomycotina fungi.</title>
        <authorList>
            <person name="Reynolds N.K."/>
            <person name="Stajich J.E."/>
            <person name="Barry K."/>
            <person name="Grigoriev I.V."/>
            <person name="Crous P."/>
            <person name="Smith M.E."/>
        </authorList>
    </citation>
    <scope>NUCLEOTIDE SEQUENCE</scope>
    <source>
        <strain evidence="1">CBS 190363</strain>
    </source>
</reference>
<proteinExistence type="predicted"/>
<sequence>MSSIDTTTTAATSVVYVLRFTTSLSSQGLVLQSNATTTDAFRPFTDCEDAIQRSLESSTLPRTQDRDGRFAPLALARVAPLGLLAKIVSLPETYLDDLEERILDTWSLAFGYSRQFLATAAPLQTEQLDSPGSSSLVWVTLNDDSEPMLYPRRLILVDRSSFQTKAPDHSHEPTTLTTVEPIGLDAYVPKLPDTAIISGDSALDVAGSKPTPNAMRSDSSELSELEEGEDFEDGEEGEISDPAESIPVAPRAVPVDSELDAVVGSLHPDAPSVPELSLTAIRES</sequence>
<dbReference type="Proteomes" id="UP001139981">
    <property type="component" value="Unassembled WGS sequence"/>
</dbReference>
<evidence type="ECO:0000313" key="1">
    <source>
        <dbReference type="EMBL" id="KAJ2882879.1"/>
    </source>
</evidence>
<name>A0ACC1LU79_9FUNG</name>
<evidence type="ECO:0000313" key="2">
    <source>
        <dbReference type="Proteomes" id="UP001139981"/>
    </source>
</evidence>
<dbReference type="EMBL" id="JANBVB010002724">
    <property type="protein sequence ID" value="KAJ2882879.1"/>
    <property type="molecule type" value="Genomic_DNA"/>
</dbReference>